<dbReference type="SUPFAM" id="SSF52343">
    <property type="entry name" value="Ferredoxin reductase-like, C-terminal NADP-linked domain"/>
    <property type="match status" value="1"/>
</dbReference>
<dbReference type="Gene3D" id="3.40.50.80">
    <property type="entry name" value="Nucleotide-binding domain of ferredoxin-NADP reductase (FNR) module"/>
    <property type="match status" value="1"/>
</dbReference>
<dbReference type="InterPro" id="IPR017927">
    <property type="entry name" value="FAD-bd_FR_type"/>
</dbReference>
<feature type="transmembrane region" description="Helical" evidence="9">
    <location>
        <begin position="57"/>
        <end position="80"/>
    </location>
</feature>
<dbReference type="InterPro" id="IPR050415">
    <property type="entry name" value="MRET"/>
</dbReference>
<evidence type="ECO:0000313" key="11">
    <source>
        <dbReference type="EMBL" id="GEO28441.1"/>
    </source>
</evidence>
<keyword evidence="9" id="KW-0472">Membrane</keyword>
<dbReference type="CDD" id="cd06198">
    <property type="entry name" value="FNR_like_3"/>
    <property type="match status" value="1"/>
</dbReference>
<gene>
    <name evidence="11" type="ORF">TAE01_02510</name>
</gene>
<dbReference type="PRINTS" id="PR00410">
    <property type="entry name" value="PHEHYDRXLASE"/>
</dbReference>
<dbReference type="Pfam" id="PF08022">
    <property type="entry name" value="FAD_binding_8"/>
    <property type="match status" value="1"/>
</dbReference>
<keyword evidence="2" id="KW-0285">Flavoprotein</keyword>
<feature type="domain" description="FAD-binding FR-type" evidence="10">
    <location>
        <begin position="234"/>
        <end position="333"/>
    </location>
</feature>
<keyword evidence="8" id="KW-0411">Iron-sulfur</keyword>
<evidence type="ECO:0000256" key="3">
    <source>
        <dbReference type="ARBA" id="ARBA00022714"/>
    </source>
</evidence>
<keyword evidence="9" id="KW-0812">Transmembrane</keyword>
<dbReference type="PROSITE" id="PS51384">
    <property type="entry name" value="FAD_FR"/>
    <property type="match status" value="1"/>
</dbReference>
<accession>A0A512CW28</accession>
<organism evidence="11 12">
    <name type="scientific">Terrabacter aerolatus</name>
    <dbReference type="NCBI Taxonomy" id="422442"/>
    <lineage>
        <taxon>Bacteria</taxon>
        <taxon>Bacillati</taxon>
        <taxon>Actinomycetota</taxon>
        <taxon>Actinomycetes</taxon>
        <taxon>Micrococcales</taxon>
        <taxon>Intrasporangiaceae</taxon>
        <taxon>Terrabacter</taxon>
    </lineage>
</organism>
<evidence type="ECO:0000256" key="2">
    <source>
        <dbReference type="ARBA" id="ARBA00022630"/>
    </source>
</evidence>
<feature type="transmembrane region" description="Helical" evidence="9">
    <location>
        <begin position="209"/>
        <end position="225"/>
    </location>
</feature>
<keyword evidence="3" id="KW-0001">2Fe-2S</keyword>
<proteinExistence type="predicted"/>
<keyword evidence="5" id="KW-0274">FAD</keyword>
<dbReference type="InterPro" id="IPR001433">
    <property type="entry name" value="OxRdtase_FAD/NAD-bd"/>
</dbReference>
<evidence type="ECO:0000256" key="8">
    <source>
        <dbReference type="ARBA" id="ARBA00023014"/>
    </source>
</evidence>
<dbReference type="SUPFAM" id="SSF63380">
    <property type="entry name" value="Riboflavin synthase domain-like"/>
    <property type="match status" value="1"/>
</dbReference>
<keyword evidence="9" id="KW-1133">Transmembrane helix</keyword>
<sequence length="458" mass="50301">MSAMAIDTAVRHRRPYRGSHLITRLVGPLTIGALVVAFALLWLLARPLGDPGQLVGQLIGAEGVLLLSVGLVLISTLRWVDRFFDGVDKAAVWHRRVALAGTILVGVHIATTGNRHPSRLGPTLGTIGIVGLAALTVWAVAPRWRSITPHPLRPSVERVMETGPVRLVGRWVGGYGLWRGFHRLTGVFLAFGFAHGLMDATLFGSPLLRWSYVAIGGIGLAFYVYRELLARHVARTHDYEVSSVAPIDDASYEIWLRPLGDRFAFRPGQFALVNLEARDGWHRHPFTIASAPQEQQVRITVRALGDFTSSIGDLVEPGMPAVISSPQGHFDFARGTEHQVWIAGGIGVAPMLSWLRSAGPGELPSRVDFFYTARGPAPLADEVAHLADHHDEMHLHLVDTESDPRLTTERVLEAVGTEPRRLSAFLCGPERMVSALQRDLVRAGVKPANVHREYYNLR</sequence>
<evidence type="ECO:0000256" key="9">
    <source>
        <dbReference type="SAM" id="Phobius"/>
    </source>
</evidence>
<feature type="transmembrane region" description="Helical" evidence="9">
    <location>
        <begin position="92"/>
        <end position="111"/>
    </location>
</feature>
<dbReference type="GO" id="GO:0050660">
    <property type="term" value="F:flavin adenine dinucleotide binding"/>
    <property type="evidence" value="ECO:0007669"/>
    <property type="project" value="TreeGrafter"/>
</dbReference>
<dbReference type="InterPro" id="IPR017938">
    <property type="entry name" value="Riboflavin_synthase-like_b-brl"/>
</dbReference>
<reference evidence="11 12" key="1">
    <citation type="submission" date="2019-07" db="EMBL/GenBank/DDBJ databases">
        <title>Whole genome shotgun sequence of Terrabacter aerolatus NBRC 106305.</title>
        <authorList>
            <person name="Hosoyama A."/>
            <person name="Uohara A."/>
            <person name="Ohji S."/>
            <person name="Ichikawa N."/>
        </authorList>
    </citation>
    <scope>NUCLEOTIDE SEQUENCE [LARGE SCALE GENOMIC DNA]</scope>
    <source>
        <strain evidence="11 12">NBRC 106305</strain>
    </source>
</reference>
<feature type="transmembrane region" description="Helical" evidence="9">
    <location>
        <begin position="123"/>
        <end position="141"/>
    </location>
</feature>
<keyword evidence="7" id="KW-0408">Iron</keyword>
<dbReference type="EMBL" id="BJYX01000001">
    <property type="protein sequence ID" value="GEO28441.1"/>
    <property type="molecule type" value="Genomic_DNA"/>
</dbReference>
<dbReference type="Proteomes" id="UP000321534">
    <property type="component" value="Unassembled WGS sequence"/>
</dbReference>
<evidence type="ECO:0000259" key="10">
    <source>
        <dbReference type="PROSITE" id="PS51384"/>
    </source>
</evidence>
<evidence type="ECO:0000256" key="7">
    <source>
        <dbReference type="ARBA" id="ARBA00023004"/>
    </source>
</evidence>
<evidence type="ECO:0000256" key="5">
    <source>
        <dbReference type="ARBA" id="ARBA00022827"/>
    </source>
</evidence>
<keyword evidence="4" id="KW-0479">Metal-binding</keyword>
<dbReference type="Pfam" id="PF00175">
    <property type="entry name" value="NAD_binding_1"/>
    <property type="match status" value="1"/>
</dbReference>
<protein>
    <recommendedName>
        <fullName evidence="10">FAD-binding FR-type domain-containing protein</fullName>
    </recommendedName>
</protein>
<dbReference type="PANTHER" id="PTHR47354">
    <property type="entry name" value="NADH OXIDOREDUCTASE HCR"/>
    <property type="match status" value="1"/>
</dbReference>
<dbReference type="AlphaFoldDB" id="A0A512CW28"/>
<dbReference type="GO" id="GO:0051537">
    <property type="term" value="F:2 iron, 2 sulfur cluster binding"/>
    <property type="evidence" value="ECO:0007669"/>
    <property type="project" value="UniProtKB-KW"/>
</dbReference>
<evidence type="ECO:0000256" key="4">
    <source>
        <dbReference type="ARBA" id="ARBA00022723"/>
    </source>
</evidence>
<dbReference type="GO" id="GO:0046872">
    <property type="term" value="F:metal ion binding"/>
    <property type="evidence" value="ECO:0007669"/>
    <property type="project" value="UniProtKB-KW"/>
</dbReference>
<dbReference type="InterPro" id="IPR039261">
    <property type="entry name" value="FNR_nucleotide-bd"/>
</dbReference>
<keyword evidence="12" id="KW-1185">Reference proteome</keyword>
<keyword evidence="6" id="KW-0560">Oxidoreductase</keyword>
<dbReference type="InterPro" id="IPR013112">
    <property type="entry name" value="FAD-bd_8"/>
</dbReference>
<dbReference type="PANTHER" id="PTHR47354:SF8">
    <property type="entry name" value="1,2-PHENYLACETYL-COA EPOXIDASE, SUBUNIT E"/>
    <property type="match status" value="1"/>
</dbReference>
<feature type="transmembrane region" description="Helical" evidence="9">
    <location>
        <begin position="184"/>
        <end position="203"/>
    </location>
</feature>
<comment type="cofactor">
    <cofactor evidence="1">
        <name>FAD</name>
        <dbReference type="ChEBI" id="CHEBI:57692"/>
    </cofactor>
</comment>
<feature type="transmembrane region" description="Helical" evidence="9">
    <location>
        <begin position="21"/>
        <end position="45"/>
    </location>
</feature>
<dbReference type="GO" id="GO:0016491">
    <property type="term" value="F:oxidoreductase activity"/>
    <property type="evidence" value="ECO:0007669"/>
    <property type="project" value="UniProtKB-KW"/>
</dbReference>
<comment type="caution">
    <text evidence="11">The sequence shown here is derived from an EMBL/GenBank/DDBJ whole genome shotgun (WGS) entry which is preliminary data.</text>
</comment>
<dbReference type="Gene3D" id="2.40.30.10">
    <property type="entry name" value="Translation factors"/>
    <property type="match status" value="1"/>
</dbReference>
<evidence type="ECO:0000256" key="1">
    <source>
        <dbReference type="ARBA" id="ARBA00001974"/>
    </source>
</evidence>
<evidence type="ECO:0000313" key="12">
    <source>
        <dbReference type="Proteomes" id="UP000321534"/>
    </source>
</evidence>
<name>A0A512CW28_9MICO</name>
<evidence type="ECO:0000256" key="6">
    <source>
        <dbReference type="ARBA" id="ARBA00023002"/>
    </source>
</evidence>